<dbReference type="NCBIfam" id="NF001545">
    <property type="entry name" value="PRK00373.1-4"/>
    <property type="match status" value="1"/>
</dbReference>
<evidence type="ECO:0000256" key="4">
    <source>
        <dbReference type="ARBA" id="ARBA00059506"/>
    </source>
</evidence>
<dbReference type="GO" id="GO:0005524">
    <property type="term" value="F:ATP binding"/>
    <property type="evidence" value="ECO:0007669"/>
    <property type="project" value="UniProtKB-UniRule"/>
</dbReference>
<dbReference type="AlphaFoldDB" id="A0A7J4IWZ2"/>
<gene>
    <name evidence="5" type="primary">atpD</name>
    <name evidence="6" type="ORF">HA254_01745</name>
</gene>
<dbReference type="HAMAP" id="MF_00271">
    <property type="entry name" value="ATP_synth_D_arch"/>
    <property type="match status" value="1"/>
</dbReference>
<evidence type="ECO:0000256" key="1">
    <source>
        <dbReference type="ARBA" id="ARBA00005850"/>
    </source>
</evidence>
<keyword evidence="5" id="KW-0472">Membrane</keyword>
<name>A0A7J4IWZ2_9ARCH</name>
<keyword evidence="2 5" id="KW-0813">Transport</keyword>
<dbReference type="Gene3D" id="1.10.287.3240">
    <property type="match status" value="1"/>
</dbReference>
<dbReference type="Pfam" id="PF01813">
    <property type="entry name" value="ATP-synt_D"/>
    <property type="match status" value="1"/>
</dbReference>
<evidence type="ECO:0000256" key="5">
    <source>
        <dbReference type="HAMAP-Rule" id="MF_00271"/>
    </source>
</evidence>
<dbReference type="Proteomes" id="UP000565078">
    <property type="component" value="Unassembled WGS sequence"/>
</dbReference>
<dbReference type="FunFam" id="1.10.287.3240:FF:000007">
    <property type="entry name" value="V-type ATP synthase subunit D"/>
    <property type="match status" value="1"/>
</dbReference>
<comment type="function">
    <text evidence="4 5">Component of the A-type ATP synthase that produces ATP from ADP in the presence of a proton gradient across the membrane.</text>
</comment>
<dbReference type="PANTHER" id="PTHR11671">
    <property type="entry name" value="V-TYPE ATP SYNTHASE SUBUNIT D"/>
    <property type="match status" value="1"/>
</dbReference>
<comment type="subcellular location">
    <subcellularLocation>
        <location evidence="5">Cell membrane</location>
        <topology evidence="5">Peripheral membrane protein</topology>
    </subcellularLocation>
</comment>
<keyword evidence="5" id="KW-0375">Hydrogen ion transport</keyword>
<evidence type="ECO:0000313" key="7">
    <source>
        <dbReference type="Proteomes" id="UP000565078"/>
    </source>
</evidence>
<organism evidence="6 7">
    <name type="scientific">Candidatus Iainarchaeum sp</name>
    <dbReference type="NCBI Taxonomy" id="3101447"/>
    <lineage>
        <taxon>Archaea</taxon>
        <taxon>Candidatus Iainarchaeota</taxon>
        <taxon>Candidatus Iainarchaeia</taxon>
        <taxon>Candidatus Iainarchaeales</taxon>
        <taxon>Candidatus Iainarchaeaceae</taxon>
        <taxon>Candidatus Iainarchaeum</taxon>
    </lineage>
</organism>
<dbReference type="GO" id="GO:0042777">
    <property type="term" value="P:proton motive force-driven plasma membrane ATP synthesis"/>
    <property type="evidence" value="ECO:0007669"/>
    <property type="project" value="UniProtKB-UniRule"/>
</dbReference>
<proteinExistence type="inferred from homology"/>
<keyword evidence="5" id="KW-0066">ATP synthesis</keyword>
<dbReference type="GO" id="GO:0005886">
    <property type="term" value="C:plasma membrane"/>
    <property type="evidence" value="ECO:0007669"/>
    <property type="project" value="UniProtKB-SubCell"/>
</dbReference>
<protein>
    <recommendedName>
        <fullName evidence="5">A-type ATP synthase subunit D</fullName>
    </recommendedName>
</protein>
<dbReference type="InterPro" id="IPR002699">
    <property type="entry name" value="V_ATPase_D"/>
</dbReference>
<dbReference type="EMBL" id="DUGC01000033">
    <property type="protein sequence ID" value="HIH09370.1"/>
    <property type="molecule type" value="Genomic_DNA"/>
</dbReference>
<comment type="subunit">
    <text evidence="5">Has multiple subunits with at least A(3), B(3), C, D, E, F, H, I and proteolipid K(x).</text>
</comment>
<dbReference type="GO" id="GO:0046961">
    <property type="term" value="F:proton-transporting ATPase activity, rotational mechanism"/>
    <property type="evidence" value="ECO:0007669"/>
    <property type="project" value="InterPro"/>
</dbReference>
<accession>A0A7J4IWZ2</accession>
<evidence type="ECO:0000313" key="6">
    <source>
        <dbReference type="EMBL" id="HIH09370.1"/>
    </source>
</evidence>
<comment type="caution">
    <text evidence="6">The sequence shown here is derived from an EMBL/GenBank/DDBJ whole genome shotgun (WGS) entry which is preliminary data.</text>
</comment>
<keyword evidence="3 5" id="KW-0406">Ion transport</keyword>
<dbReference type="NCBIfam" id="TIGR00309">
    <property type="entry name" value="V_ATPase_subD"/>
    <property type="match status" value="1"/>
</dbReference>
<sequence length="213" mass="24397">MADDVKTTRLELIETRNRIRLAENGHKLLKQKRDVLVLEFFKIMKQAQGQRTELNSRMKDAFDALGMAQAYHGILEVENISLAVKKAPNIDVQTKNIMGVHIPNIKGEYVAKGIEERGYSIQGSSAKIDEAASAFESSLEIILKLAETENALKRLIQEIEKTKRRVNALDYIMIPNLRSRAKYIIMRLEEMEREQFISLKTIKAKLEREQAAQ</sequence>
<reference evidence="7" key="1">
    <citation type="journal article" date="2020" name="bioRxiv">
        <title>A rank-normalized archaeal taxonomy based on genome phylogeny resolves widespread incomplete and uneven classifications.</title>
        <authorList>
            <person name="Rinke C."/>
            <person name="Chuvochina M."/>
            <person name="Mussig A.J."/>
            <person name="Chaumeil P.-A."/>
            <person name="Waite D.W."/>
            <person name="Whitman W.B."/>
            <person name="Parks D.H."/>
            <person name="Hugenholtz P."/>
        </authorList>
    </citation>
    <scope>NUCLEOTIDE SEQUENCE [LARGE SCALE GENOMIC DNA]</scope>
</reference>
<dbReference type="GO" id="GO:0046933">
    <property type="term" value="F:proton-transporting ATP synthase activity, rotational mechanism"/>
    <property type="evidence" value="ECO:0007669"/>
    <property type="project" value="UniProtKB-UniRule"/>
</dbReference>
<evidence type="ECO:0000256" key="2">
    <source>
        <dbReference type="ARBA" id="ARBA00022448"/>
    </source>
</evidence>
<keyword evidence="5" id="KW-1003">Cell membrane</keyword>
<evidence type="ECO:0000256" key="3">
    <source>
        <dbReference type="ARBA" id="ARBA00023065"/>
    </source>
</evidence>
<comment type="similarity">
    <text evidence="1 5">Belongs to the V-ATPase D subunit family.</text>
</comment>